<feature type="region of interest" description="Disordered" evidence="1">
    <location>
        <begin position="164"/>
        <end position="260"/>
    </location>
</feature>
<feature type="compositionally biased region" description="Basic and acidic residues" evidence="1">
    <location>
        <begin position="333"/>
        <end position="345"/>
    </location>
</feature>
<accession>A0AAJ2JPY1</accession>
<dbReference type="EMBL" id="JAVYAA010000001">
    <property type="protein sequence ID" value="MDT8974808.1"/>
    <property type="molecule type" value="Genomic_DNA"/>
</dbReference>
<gene>
    <name evidence="3" type="ORF">RQP50_00960</name>
</gene>
<feature type="region of interest" description="Disordered" evidence="1">
    <location>
        <begin position="301"/>
        <end position="345"/>
    </location>
</feature>
<evidence type="ECO:0000256" key="1">
    <source>
        <dbReference type="SAM" id="MobiDB-lite"/>
    </source>
</evidence>
<evidence type="ECO:0000313" key="4">
    <source>
        <dbReference type="Proteomes" id="UP001250538"/>
    </source>
</evidence>
<sequence length="345" mass="39459">MAASKIPQDVRVANRNLSKALDFYSSIDRWDLPNRFRVQDIDPVLFDHQIIDIKQYNAWEDQHLTPQQKNDIAKLIYERFKDDTDIATQNYFFVVERTSEGVDALAGAIGARAVRSRNPQPPIKLQGISKGSNIKGIKVNWGQATTFINDRLEALQRSVGQLPKNKLAYDGPDVNYKSSTQKPLEPTKNQIEVRKYYPGSNPGGSSSGTARLISKNGSSSEKTGKPNISQKHDEIAHDGYYGRKQGRTDEYNTSISDRNKIIGDNTNGYRLTEPTKWMENMGMTQIKERLKRKSWTDKEGNNWQWDSQHGKLEKWNRRRTEHLGEYDPVTGKQTKDGEPSRRWDG</sequence>
<dbReference type="Proteomes" id="UP001250538">
    <property type="component" value="Unassembled WGS sequence"/>
</dbReference>
<dbReference type="AlphaFoldDB" id="A0AAJ2JPY1"/>
<name>A0AAJ2JPY1_9BACL</name>
<dbReference type="GO" id="GO:0016788">
    <property type="term" value="F:hydrolase activity, acting on ester bonds"/>
    <property type="evidence" value="ECO:0007669"/>
    <property type="project" value="InterPro"/>
</dbReference>
<proteinExistence type="predicted"/>
<dbReference type="RefSeq" id="WP_315742540.1">
    <property type="nucleotide sequence ID" value="NZ_JAVYAA010000001.1"/>
</dbReference>
<feature type="domain" description="Colicin E3-like ribonuclease" evidence="2">
    <location>
        <begin position="291"/>
        <end position="342"/>
    </location>
</feature>
<evidence type="ECO:0000259" key="2">
    <source>
        <dbReference type="Pfam" id="PF09000"/>
    </source>
</evidence>
<dbReference type="SUPFAM" id="SSF63840">
    <property type="entry name" value="Ribonuclease domain of colicin E3"/>
    <property type="match status" value="1"/>
</dbReference>
<keyword evidence="4" id="KW-1185">Reference proteome</keyword>
<comment type="caution">
    <text evidence="3">The sequence shown here is derived from an EMBL/GenBank/DDBJ whole genome shotgun (WGS) entry which is preliminary data.</text>
</comment>
<dbReference type="GO" id="GO:0043022">
    <property type="term" value="F:ribosome binding"/>
    <property type="evidence" value="ECO:0007669"/>
    <property type="project" value="InterPro"/>
</dbReference>
<reference evidence="4" key="1">
    <citation type="submission" date="2023-09" db="EMBL/GenBank/DDBJ databases">
        <title>Paenibacillus sp. chi10 Genome sequencing and assembly.</title>
        <authorList>
            <person name="Kim I."/>
        </authorList>
    </citation>
    <scope>NUCLEOTIDE SEQUENCE [LARGE SCALE GENOMIC DNA]</scope>
    <source>
        <strain evidence="4">chi10</strain>
    </source>
</reference>
<dbReference type="InterPro" id="IPR009105">
    <property type="entry name" value="Colicin_E3_ribonuclease"/>
</dbReference>
<protein>
    <submittedName>
        <fullName evidence="3">Colicin E3/pyocin S6 family cytotoxin</fullName>
    </submittedName>
</protein>
<organism evidence="3 4">
    <name type="scientific">Paenibacillus suaedae</name>
    <dbReference type="NCBI Taxonomy" id="3077233"/>
    <lineage>
        <taxon>Bacteria</taxon>
        <taxon>Bacillati</taxon>
        <taxon>Bacillota</taxon>
        <taxon>Bacilli</taxon>
        <taxon>Bacillales</taxon>
        <taxon>Paenibacillaceae</taxon>
        <taxon>Paenibacillus</taxon>
    </lineage>
</organism>
<feature type="compositionally biased region" description="Basic and acidic residues" evidence="1">
    <location>
        <begin position="230"/>
        <end position="250"/>
    </location>
</feature>
<dbReference type="Pfam" id="PF09000">
    <property type="entry name" value="Cytotoxic"/>
    <property type="match status" value="1"/>
</dbReference>
<dbReference type="InterPro" id="IPR036725">
    <property type="entry name" value="ColE3_ribonuclease_sf"/>
</dbReference>
<feature type="compositionally biased region" description="Polar residues" evidence="1">
    <location>
        <begin position="176"/>
        <end position="190"/>
    </location>
</feature>
<feature type="compositionally biased region" description="Polar residues" evidence="1">
    <location>
        <begin position="215"/>
        <end position="229"/>
    </location>
</feature>
<evidence type="ECO:0000313" key="3">
    <source>
        <dbReference type="EMBL" id="MDT8974808.1"/>
    </source>
</evidence>
<dbReference type="GO" id="GO:0003723">
    <property type="term" value="F:RNA binding"/>
    <property type="evidence" value="ECO:0007669"/>
    <property type="project" value="InterPro"/>
</dbReference>
<dbReference type="Gene3D" id="3.10.380.10">
    <property type="entry name" value="Colicin E3-like ribonuclease domain"/>
    <property type="match status" value="1"/>
</dbReference>